<comment type="function">
    <text evidence="4">Formation of pseudouridine at positions 38, 39 and 40 in the anticodon stem and loop of transfer RNAs.</text>
</comment>
<evidence type="ECO:0000256" key="7">
    <source>
        <dbReference type="RuleBase" id="RU003792"/>
    </source>
</evidence>
<comment type="caution">
    <text evidence="4">Lacks conserved residue(s) required for the propagation of feature annotation.</text>
</comment>
<protein>
    <recommendedName>
        <fullName evidence="4">tRNA pseudouridine synthase A</fullName>
        <ecNumber evidence="4">5.4.99.12</ecNumber>
    </recommendedName>
    <alternativeName>
        <fullName evidence="4">tRNA pseudouridine(38-40) synthase</fullName>
    </alternativeName>
    <alternativeName>
        <fullName evidence="4">tRNA pseudouridylate synthase I</fullName>
    </alternativeName>
    <alternativeName>
        <fullName evidence="4">tRNA-uridine isomerase I</fullName>
    </alternativeName>
</protein>
<feature type="active site" description="Nucleophile" evidence="4 5">
    <location>
        <position position="51"/>
    </location>
</feature>
<dbReference type="EC" id="5.4.99.12" evidence="4"/>
<dbReference type="InterPro" id="IPR020103">
    <property type="entry name" value="PsdUridine_synth_cat_dom_sf"/>
</dbReference>
<feature type="domain" description="Pseudouridine synthase I TruA alpha/beta" evidence="8">
    <location>
        <begin position="140"/>
        <end position="242"/>
    </location>
</feature>
<dbReference type="PANTHER" id="PTHR11142">
    <property type="entry name" value="PSEUDOURIDYLATE SYNTHASE"/>
    <property type="match status" value="1"/>
</dbReference>
<dbReference type="CDD" id="cd02570">
    <property type="entry name" value="PseudoU_synth_EcTruA"/>
    <property type="match status" value="1"/>
</dbReference>
<comment type="catalytic activity">
    <reaction evidence="4 7">
        <text>uridine(38/39/40) in tRNA = pseudouridine(38/39/40) in tRNA</text>
        <dbReference type="Rhea" id="RHEA:22376"/>
        <dbReference type="Rhea" id="RHEA-COMP:10085"/>
        <dbReference type="Rhea" id="RHEA-COMP:10087"/>
        <dbReference type="ChEBI" id="CHEBI:65314"/>
        <dbReference type="ChEBI" id="CHEBI:65315"/>
        <dbReference type="EC" id="5.4.99.12"/>
    </reaction>
</comment>
<evidence type="ECO:0000313" key="10">
    <source>
        <dbReference type="Proteomes" id="UP001348817"/>
    </source>
</evidence>
<evidence type="ECO:0000256" key="2">
    <source>
        <dbReference type="ARBA" id="ARBA00022694"/>
    </source>
</evidence>
<evidence type="ECO:0000259" key="8">
    <source>
        <dbReference type="Pfam" id="PF01416"/>
    </source>
</evidence>
<comment type="subunit">
    <text evidence="4">Homodimer.</text>
</comment>
<dbReference type="InterPro" id="IPR020097">
    <property type="entry name" value="PsdUridine_synth_TruA_a/b_dom"/>
</dbReference>
<dbReference type="InterPro" id="IPR020094">
    <property type="entry name" value="TruA/RsuA/RluB/E/F_N"/>
</dbReference>
<reference evidence="9 10" key="1">
    <citation type="submission" date="2021-12" db="EMBL/GenBank/DDBJ databases">
        <title>Genome sequencing of bacteria with rrn-lacking chromosome and rrn-plasmid.</title>
        <authorList>
            <person name="Anda M."/>
            <person name="Iwasaki W."/>
        </authorList>
    </citation>
    <scope>NUCLEOTIDE SEQUENCE [LARGE SCALE GENOMIC DNA]</scope>
    <source>
        <strain evidence="9 10">DSM 100852</strain>
    </source>
</reference>
<feature type="domain" description="Pseudouridine synthase I TruA alpha/beta" evidence="8">
    <location>
        <begin position="8"/>
        <end position="103"/>
    </location>
</feature>
<keyword evidence="3 4" id="KW-0413">Isomerase</keyword>
<dbReference type="PIRSF" id="PIRSF001430">
    <property type="entry name" value="tRNA_psdUrid_synth"/>
    <property type="match status" value="1"/>
</dbReference>
<organism evidence="9 10">
    <name type="scientific">Fulvitalea axinellae</name>
    <dbReference type="NCBI Taxonomy" id="1182444"/>
    <lineage>
        <taxon>Bacteria</taxon>
        <taxon>Pseudomonadati</taxon>
        <taxon>Bacteroidota</taxon>
        <taxon>Cytophagia</taxon>
        <taxon>Cytophagales</taxon>
        <taxon>Persicobacteraceae</taxon>
        <taxon>Fulvitalea</taxon>
    </lineage>
</organism>
<dbReference type="InterPro" id="IPR020095">
    <property type="entry name" value="PsdUridine_synth_TruA_C"/>
</dbReference>
<dbReference type="GO" id="GO:0160147">
    <property type="term" value="F:tRNA pseudouridine(38-40) synthase activity"/>
    <property type="evidence" value="ECO:0007669"/>
    <property type="project" value="UniProtKB-EC"/>
</dbReference>
<dbReference type="InterPro" id="IPR001406">
    <property type="entry name" value="PsdUridine_synth_TruA"/>
</dbReference>
<dbReference type="Gene3D" id="3.30.70.660">
    <property type="entry name" value="Pseudouridine synthase I, catalytic domain, C-terminal subdomain"/>
    <property type="match status" value="1"/>
</dbReference>
<keyword evidence="2 4" id="KW-0819">tRNA processing</keyword>
<dbReference type="Gene3D" id="3.30.70.580">
    <property type="entry name" value="Pseudouridine synthase I, catalytic domain, N-terminal subdomain"/>
    <property type="match status" value="1"/>
</dbReference>
<dbReference type="Pfam" id="PF01416">
    <property type="entry name" value="PseudoU_synth_1"/>
    <property type="match status" value="2"/>
</dbReference>
<accession>A0AAU9CHQ0</accession>
<proteinExistence type="inferred from homology"/>
<feature type="binding site" evidence="4 6">
    <location>
        <position position="109"/>
    </location>
    <ligand>
        <name>substrate</name>
    </ligand>
</feature>
<evidence type="ECO:0000256" key="5">
    <source>
        <dbReference type="PIRSR" id="PIRSR001430-1"/>
    </source>
</evidence>
<comment type="similarity">
    <text evidence="1 4 7">Belongs to the tRNA pseudouridine synthase TruA family.</text>
</comment>
<dbReference type="SUPFAM" id="SSF55120">
    <property type="entry name" value="Pseudouridine synthase"/>
    <property type="match status" value="1"/>
</dbReference>
<dbReference type="EMBL" id="AP025314">
    <property type="protein sequence ID" value="BDD09568.1"/>
    <property type="molecule type" value="Genomic_DNA"/>
</dbReference>
<dbReference type="FunFam" id="3.30.70.580:FF:000001">
    <property type="entry name" value="tRNA pseudouridine synthase A"/>
    <property type="match status" value="1"/>
</dbReference>
<evidence type="ECO:0000256" key="6">
    <source>
        <dbReference type="PIRSR" id="PIRSR001430-2"/>
    </source>
</evidence>
<dbReference type="AlphaFoldDB" id="A0AAU9CHQ0"/>
<keyword evidence="10" id="KW-1185">Reference proteome</keyword>
<dbReference type="GO" id="GO:0031119">
    <property type="term" value="P:tRNA pseudouridine synthesis"/>
    <property type="evidence" value="ECO:0007669"/>
    <property type="project" value="UniProtKB-UniRule"/>
</dbReference>
<dbReference type="NCBIfam" id="TIGR00071">
    <property type="entry name" value="hisT_truA"/>
    <property type="match status" value="1"/>
</dbReference>
<evidence type="ECO:0000256" key="4">
    <source>
        <dbReference type="HAMAP-Rule" id="MF_00171"/>
    </source>
</evidence>
<dbReference type="GO" id="GO:0003723">
    <property type="term" value="F:RNA binding"/>
    <property type="evidence" value="ECO:0007669"/>
    <property type="project" value="InterPro"/>
</dbReference>
<dbReference type="KEGG" id="fax:FUAX_20000"/>
<evidence type="ECO:0000256" key="1">
    <source>
        <dbReference type="ARBA" id="ARBA00009375"/>
    </source>
</evidence>
<dbReference type="HAMAP" id="MF_00171">
    <property type="entry name" value="TruA"/>
    <property type="match status" value="1"/>
</dbReference>
<name>A0AAU9CHQ0_9BACT</name>
<evidence type="ECO:0000256" key="3">
    <source>
        <dbReference type="ARBA" id="ARBA00023235"/>
    </source>
</evidence>
<sequence>MRYFLEIAYKGTQYNGWQIQKNGHTVQGELNRCLSTILRQEIEITGSGRTDTGVHATAQVAHFDYDGELNPDRDAFRFNSFLPEDIAVKAIRPVHSEAHARFDADRRSYEYHVVQHKDPFNDHQAHHHRSALDVEAMNNAAHHLLGRQDFESFSKVHTDVNNFFCDISRAEWKHEGQRLVFHISANRFLRNMVRAIVGTLLDIGAGKSAPDSLPAVIAARNRSAAGKSVPAHGLYLTEVRYPASVYLNE</sequence>
<dbReference type="Proteomes" id="UP001348817">
    <property type="component" value="Chromosome"/>
</dbReference>
<dbReference type="RefSeq" id="WP_338391162.1">
    <property type="nucleotide sequence ID" value="NZ_AP025314.1"/>
</dbReference>
<dbReference type="PANTHER" id="PTHR11142:SF0">
    <property type="entry name" value="TRNA PSEUDOURIDINE SYNTHASE-LIKE 1"/>
    <property type="match status" value="1"/>
</dbReference>
<evidence type="ECO:0000313" key="9">
    <source>
        <dbReference type="EMBL" id="BDD09568.1"/>
    </source>
</evidence>
<gene>
    <name evidence="4 9" type="primary">truA</name>
    <name evidence="9" type="ORF">FUAX_20000</name>
</gene>